<organism evidence="2 3">
    <name type="scientific">bacterium (Candidatus Blackallbacteria) CG17_big_fil_post_rev_8_21_14_2_50_48_46</name>
    <dbReference type="NCBI Taxonomy" id="2014261"/>
    <lineage>
        <taxon>Bacteria</taxon>
        <taxon>Candidatus Blackallbacteria</taxon>
    </lineage>
</organism>
<keyword evidence="1" id="KW-1133">Transmembrane helix</keyword>
<feature type="transmembrane region" description="Helical" evidence="1">
    <location>
        <begin position="28"/>
        <end position="47"/>
    </location>
</feature>
<protein>
    <submittedName>
        <fullName evidence="2">Uncharacterized protein</fullName>
    </submittedName>
</protein>
<dbReference type="EMBL" id="PFFQ01000016">
    <property type="protein sequence ID" value="PIW18010.1"/>
    <property type="molecule type" value="Genomic_DNA"/>
</dbReference>
<name>A0A2M7G7E7_9BACT</name>
<proteinExistence type="predicted"/>
<evidence type="ECO:0000313" key="3">
    <source>
        <dbReference type="Proteomes" id="UP000231019"/>
    </source>
</evidence>
<gene>
    <name evidence="2" type="ORF">COW36_06615</name>
</gene>
<keyword evidence="1" id="KW-0812">Transmembrane</keyword>
<sequence>MANEQQNQISDQRIILTLENIGRIGQHVLIIVTVCTVVFGPAWYAYVAQPLEDLKQRTAKLEASMDAQNKQINSIDKSLAILSERMGQVADSLSSIRKFMQKEYDK</sequence>
<comment type="caution">
    <text evidence="2">The sequence shown here is derived from an EMBL/GenBank/DDBJ whole genome shotgun (WGS) entry which is preliminary data.</text>
</comment>
<keyword evidence="1" id="KW-0472">Membrane</keyword>
<dbReference type="Proteomes" id="UP000231019">
    <property type="component" value="Unassembled WGS sequence"/>
</dbReference>
<dbReference type="AlphaFoldDB" id="A0A2M7G7E7"/>
<evidence type="ECO:0000313" key="2">
    <source>
        <dbReference type="EMBL" id="PIW18010.1"/>
    </source>
</evidence>
<evidence type="ECO:0000256" key="1">
    <source>
        <dbReference type="SAM" id="Phobius"/>
    </source>
</evidence>
<reference evidence="2 3" key="1">
    <citation type="submission" date="2017-09" db="EMBL/GenBank/DDBJ databases">
        <title>Depth-based differentiation of microbial function through sediment-hosted aquifers and enrichment of novel symbionts in the deep terrestrial subsurface.</title>
        <authorList>
            <person name="Probst A.J."/>
            <person name="Ladd B."/>
            <person name="Jarett J.K."/>
            <person name="Geller-Mcgrath D.E."/>
            <person name="Sieber C.M."/>
            <person name="Emerson J.B."/>
            <person name="Anantharaman K."/>
            <person name="Thomas B.C."/>
            <person name="Malmstrom R."/>
            <person name="Stieglmeier M."/>
            <person name="Klingl A."/>
            <person name="Woyke T."/>
            <person name="Ryan C.M."/>
            <person name="Banfield J.F."/>
        </authorList>
    </citation>
    <scope>NUCLEOTIDE SEQUENCE [LARGE SCALE GENOMIC DNA]</scope>
    <source>
        <strain evidence="2">CG17_big_fil_post_rev_8_21_14_2_50_48_46</strain>
    </source>
</reference>
<accession>A0A2M7G7E7</accession>